<accession>A0A7G9GRQ9</accession>
<evidence type="ECO:0000313" key="3">
    <source>
        <dbReference type="Proteomes" id="UP000515856"/>
    </source>
</evidence>
<dbReference type="KEGG" id="ehn:H9Q80_05955"/>
<dbReference type="AlphaFoldDB" id="A0A7G9GRQ9"/>
<dbReference type="Proteomes" id="UP000515856">
    <property type="component" value="Chromosome"/>
</dbReference>
<dbReference type="RefSeq" id="WP_117536474.1">
    <property type="nucleotide sequence ID" value="NZ_CP060636.1"/>
</dbReference>
<protein>
    <submittedName>
        <fullName evidence="2">Uncharacterized protein</fullName>
    </submittedName>
</protein>
<reference evidence="2 3" key="1">
    <citation type="submission" date="2020-08" db="EMBL/GenBank/DDBJ databases">
        <authorList>
            <person name="Liu C."/>
            <person name="Sun Q."/>
        </authorList>
    </citation>
    <scope>NUCLEOTIDE SEQUENCE [LARGE SCALE GENOMIC DNA]</scope>
    <source>
        <strain evidence="2 3">NSJ-61</strain>
    </source>
</reference>
<evidence type="ECO:0000313" key="2">
    <source>
        <dbReference type="EMBL" id="QNM13491.1"/>
    </source>
</evidence>
<organism evidence="2 3">
    <name type="scientific">[Eubacterium] hominis</name>
    <dbReference type="NCBI Taxonomy" id="2764325"/>
    <lineage>
        <taxon>Bacteria</taxon>
        <taxon>Bacillati</taxon>
        <taxon>Bacillota</taxon>
        <taxon>Erysipelotrichia</taxon>
        <taxon>Erysipelotrichales</taxon>
        <taxon>Erysipelotrichaceae</taxon>
        <taxon>Amedibacillus</taxon>
    </lineage>
</organism>
<keyword evidence="1" id="KW-0812">Transmembrane</keyword>
<keyword evidence="3" id="KW-1185">Reference proteome</keyword>
<dbReference type="EMBL" id="CP060636">
    <property type="protein sequence ID" value="QNM13491.1"/>
    <property type="molecule type" value="Genomic_DNA"/>
</dbReference>
<name>A0A7G9GRQ9_9FIRM</name>
<gene>
    <name evidence="2" type="ORF">H9Q80_05955</name>
</gene>
<feature type="transmembrane region" description="Helical" evidence="1">
    <location>
        <begin position="35"/>
        <end position="56"/>
    </location>
</feature>
<feature type="transmembrane region" description="Helical" evidence="1">
    <location>
        <begin position="98"/>
        <end position="116"/>
    </location>
</feature>
<keyword evidence="1" id="KW-1133">Transmembrane helix</keyword>
<proteinExistence type="predicted"/>
<keyword evidence="1" id="KW-0472">Membrane</keyword>
<sequence length="119" mass="13385">MTYKKTKITCALAFLLSAVLQLIMLHKSFGNFSQILLLSILLGAMMIVAIMFFTEYKQNQTSKITTEFIITYQDVSLVIGIIVFLLGKYLPLNKCLCTILFCGAIVVLFITLVSYIKKS</sequence>
<evidence type="ECO:0000256" key="1">
    <source>
        <dbReference type="SAM" id="Phobius"/>
    </source>
</evidence>
<feature type="transmembrane region" description="Helical" evidence="1">
    <location>
        <begin position="68"/>
        <end position="86"/>
    </location>
</feature>